<evidence type="ECO:0000256" key="8">
    <source>
        <dbReference type="ARBA" id="ARBA00023180"/>
    </source>
</evidence>
<comment type="similarity">
    <text evidence="2">Belongs to the G-protein coupled receptor 2 family. Adhesion G-protein coupled receptor (ADGR) subfamily.</text>
</comment>
<feature type="domain" description="G-protein coupled receptors family 2 profile 2" evidence="12">
    <location>
        <begin position="457"/>
        <end position="712"/>
    </location>
</feature>
<dbReference type="FunFam" id="1.20.1070.10:FF:000058">
    <property type="entry name" value="Adhesion G protein-coupled receptor F5"/>
    <property type="match status" value="1"/>
</dbReference>
<keyword evidence="4" id="KW-0732">Signal</keyword>
<protein>
    <submittedName>
        <fullName evidence="13">Adhesion G protein-coupled receptor F4</fullName>
    </submittedName>
</protein>
<keyword evidence="6 10" id="KW-0472">Membrane</keyword>
<feature type="transmembrane region" description="Helical" evidence="10">
    <location>
        <begin position="688"/>
        <end position="710"/>
    </location>
</feature>
<feature type="transmembrane region" description="Helical" evidence="10">
    <location>
        <begin position="539"/>
        <end position="559"/>
    </location>
</feature>
<dbReference type="InterPro" id="IPR008078">
    <property type="entry name" value="GPCR_2_Ig-hepta-like_rcpt"/>
</dbReference>
<keyword evidence="8" id="KW-0325">Glycoprotein</keyword>
<dbReference type="Gene3D" id="2.60.220.50">
    <property type="match status" value="1"/>
</dbReference>
<feature type="transmembrane region" description="Helical" evidence="10">
    <location>
        <begin position="571"/>
        <end position="593"/>
    </location>
</feature>
<dbReference type="AlphaFoldDB" id="F6TE17"/>
<dbReference type="CDD" id="cd15994">
    <property type="entry name" value="7tmB2_GPR111_115"/>
    <property type="match status" value="1"/>
</dbReference>
<evidence type="ECO:0000256" key="6">
    <source>
        <dbReference type="ARBA" id="ARBA00023136"/>
    </source>
</evidence>
<dbReference type="Proteomes" id="UP000008225">
    <property type="component" value="Chromosome 4"/>
</dbReference>
<name>F6TE17_CALJA</name>
<keyword evidence="5 10" id="KW-1133">Transmembrane helix</keyword>
<evidence type="ECO:0000313" key="13">
    <source>
        <dbReference type="Ensembl" id="ENSCJAP00000021763.4"/>
    </source>
</evidence>
<evidence type="ECO:0000256" key="4">
    <source>
        <dbReference type="ARBA" id="ARBA00022729"/>
    </source>
</evidence>
<keyword evidence="14" id="KW-1185">Reference proteome</keyword>
<dbReference type="PROSITE" id="PS50221">
    <property type="entry name" value="GAIN_B"/>
    <property type="match status" value="1"/>
</dbReference>
<dbReference type="Ensembl" id="ENSCJAT00000023003.5">
    <property type="protein sequence ID" value="ENSCJAP00000021763.4"/>
    <property type="gene ID" value="ENSCJAG00000011845.5"/>
</dbReference>
<dbReference type="InterPro" id="IPR046338">
    <property type="entry name" value="GAIN_dom_sf"/>
</dbReference>
<proteinExistence type="inferred from homology"/>
<dbReference type="PANTHER" id="PTHR45813">
    <property type="entry name" value="IG-LIKE DOMAIN-CONTAINING PROTEIN"/>
    <property type="match status" value="1"/>
</dbReference>
<organism evidence="13 14">
    <name type="scientific">Callithrix jacchus</name>
    <name type="common">White-tufted-ear marmoset</name>
    <name type="synonym">Simia Jacchus</name>
    <dbReference type="NCBI Taxonomy" id="9483"/>
    <lineage>
        <taxon>Eukaryota</taxon>
        <taxon>Metazoa</taxon>
        <taxon>Chordata</taxon>
        <taxon>Craniata</taxon>
        <taxon>Vertebrata</taxon>
        <taxon>Euteleostomi</taxon>
        <taxon>Mammalia</taxon>
        <taxon>Eutheria</taxon>
        <taxon>Euarchontoglires</taxon>
        <taxon>Primates</taxon>
        <taxon>Haplorrhini</taxon>
        <taxon>Platyrrhini</taxon>
        <taxon>Cebidae</taxon>
        <taxon>Callitrichinae</taxon>
        <taxon>Callithrix</taxon>
        <taxon>Callithrix</taxon>
    </lineage>
</organism>
<dbReference type="GeneTree" id="ENSGT00940000161797"/>
<accession>F6TE17</accession>
<feature type="domain" description="GAIN-B" evidence="11">
    <location>
        <begin position="305"/>
        <end position="453"/>
    </location>
</feature>
<feature type="region of interest" description="Disordered" evidence="9">
    <location>
        <begin position="732"/>
        <end position="751"/>
    </location>
</feature>
<dbReference type="Pfam" id="PF01825">
    <property type="entry name" value="GPS"/>
    <property type="match status" value="1"/>
</dbReference>
<evidence type="ECO:0000256" key="2">
    <source>
        <dbReference type="ARBA" id="ARBA00007343"/>
    </source>
</evidence>
<feature type="transmembrane region" description="Helical" evidence="10">
    <location>
        <begin position="659"/>
        <end position="682"/>
    </location>
</feature>
<evidence type="ECO:0000256" key="9">
    <source>
        <dbReference type="SAM" id="MobiDB-lite"/>
    </source>
</evidence>
<dbReference type="InterPro" id="IPR000832">
    <property type="entry name" value="GPCR_2_secretin-like"/>
</dbReference>
<sequence length="751" mass="83311">MYTGPCKVLHHSSGLLLNSGSCGIVLSDEYQVVTSLWCQLYKTQAPQASGMFLLNSLVIPPKGQVNKPGCIPNLGECFHYRSKIHIKAGDKLQSPEGKPKSGRIQDECHGPCISSSNCSQPCAKNFHGEIGFTCNQKEWQKSTETCTSLSVEKLFQDSSVESRLSVAAPSIPLHVLDFRAPEIIESVAQGIRKNCPLDYACIIDVVKSSETTSGNIAFIVELLKNISTDLSDNVTQEKMKSYSQVANHILDTAAISNWAFIPNKNASSDLLQSVNLFARQLHIHDKSENIVNELFIQTKGFHLNHNTSEKSFNFSISMNSTTDDILGTVQIPQQELRKLWPNASQAISIAFPTLGSILREAHSQNVSLPRRVNGLVLSVVLPERLQEIVLTFEKINKSHHARAQCVGWHSKKRRWDENACRMTQDIRNKVKCRCNYNSAVMSFSILMSPTSKTDKVLDYITCIGLSISILSLVLCLIIEATVWSRVVVTDISYMRHVCIVNIAVSLLTANVCFIIGSHFNNGVQDYNVCVAVTFFSHFFYLSLFFWMLFKALLIIYGILVIFRRMLKSRMMVIGFAIGYGCPLIIAVTTVAITEPKKGYMRLEACWLNWVSTKALLAFAIPALVIVAVNLIVVLVVAVNTQRPSIGSSKSQDVAIIMRITKNVAILTPLLGLTWGFGIATLIEDTPLMFHIIFASLNAFQGFFILLFGTIMDHKIRDALRVRMSSLQGKSRAAENASLSPTNGSKFMNLQG</sequence>
<evidence type="ECO:0000256" key="3">
    <source>
        <dbReference type="ARBA" id="ARBA00022692"/>
    </source>
</evidence>
<dbReference type="OMA" id="CETTLEI"/>
<dbReference type="PROSITE" id="PS50261">
    <property type="entry name" value="G_PROTEIN_RECEP_F2_4"/>
    <property type="match status" value="1"/>
</dbReference>
<reference evidence="13" key="1">
    <citation type="submission" date="2009-03" db="EMBL/GenBank/DDBJ databases">
        <authorList>
            <person name="Warren W."/>
            <person name="Ye L."/>
            <person name="Minx P."/>
            <person name="Worley K."/>
            <person name="Gibbs R."/>
            <person name="Wilson R.K."/>
        </authorList>
    </citation>
    <scope>NUCLEOTIDE SEQUENCE [LARGE SCALE GENOMIC DNA]</scope>
</reference>
<dbReference type="Gene3D" id="1.20.1070.10">
    <property type="entry name" value="Rhodopsin 7-helix transmembrane proteins"/>
    <property type="match status" value="1"/>
</dbReference>
<dbReference type="PANTHER" id="PTHR45813:SF1">
    <property type="entry name" value="ADHESION G PROTEIN-COUPLED RECEPTOR F4"/>
    <property type="match status" value="1"/>
</dbReference>
<evidence type="ECO:0000256" key="1">
    <source>
        <dbReference type="ARBA" id="ARBA00004141"/>
    </source>
</evidence>
<gene>
    <name evidence="13" type="primary">ADGRF4</name>
    <name evidence="13" type="synonym">ADGRF2</name>
</gene>
<dbReference type="InterPro" id="IPR000203">
    <property type="entry name" value="GPS"/>
</dbReference>
<dbReference type="GO" id="GO:0004930">
    <property type="term" value="F:G protein-coupled receptor activity"/>
    <property type="evidence" value="ECO:0007669"/>
    <property type="project" value="InterPro"/>
</dbReference>
<dbReference type="GO" id="GO:0007166">
    <property type="term" value="P:cell surface receptor signaling pathway"/>
    <property type="evidence" value="ECO:0007669"/>
    <property type="project" value="InterPro"/>
</dbReference>
<reference evidence="13" key="3">
    <citation type="submission" date="2025-09" db="UniProtKB">
        <authorList>
            <consortium name="Ensembl"/>
        </authorList>
    </citation>
    <scope>IDENTIFICATION</scope>
</reference>
<feature type="compositionally biased region" description="Polar residues" evidence="9">
    <location>
        <begin position="736"/>
        <end position="751"/>
    </location>
</feature>
<dbReference type="InterPro" id="IPR057244">
    <property type="entry name" value="GAIN_B"/>
</dbReference>
<dbReference type="Bgee" id="ENSCJAG00000011845">
    <property type="expression patterns" value="Expressed in cerebellum and 3 other cell types or tissues"/>
</dbReference>
<keyword evidence="7" id="KW-1015">Disulfide bond</keyword>
<evidence type="ECO:0000256" key="5">
    <source>
        <dbReference type="ARBA" id="ARBA00022989"/>
    </source>
</evidence>
<dbReference type="FunFam" id="2.60.220.50:FF:000015">
    <property type="entry name" value="Adhesion G protein-coupled receptor F4"/>
    <property type="match status" value="1"/>
</dbReference>
<evidence type="ECO:0000259" key="11">
    <source>
        <dbReference type="PROSITE" id="PS50221"/>
    </source>
</evidence>
<dbReference type="InterPro" id="IPR051587">
    <property type="entry name" value="Adhesion_GPCR"/>
</dbReference>
<dbReference type="PRINTS" id="PR00249">
    <property type="entry name" value="GPCRSECRETIN"/>
</dbReference>
<evidence type="ECO:0000313" key="14">
    <source>
        <dbReference type="Proteomes" id="UP000008225"/>
    </source>
</evidence>
<feature type="transmembrane region" description="Helical" evidence="10">
    <location>
        <begin position="499"/>
        <end position="519"/>
    </location>
</feature>
<reference evidence="13" key="2">
    <citation type="submission" date="2025-08" db="UniProtKB">
        <authorList>
            <consortium name="Ensembl"/>
        </authorList>
    </citation>
    <scope>IDENTIFICATION</scope>
</reference>
<dbReference type="Pfam" id="PF00002">
    <property type="entry name" value="7tm_2"/>
    <property type="match status" value="1"/>
</dbReference>
<dbReference type="GO" id="GO:0016020">
    <property type="term" value="C:membrane"/>
    <property type="evidence" value="ECO:0007669"/>
    <property type="project" value="UniProtKB-SubCell"/>
</dbReference>
<evidence type="ECO:0000256" key="10">
    <source>
        <dbReference type="SAM" id="Phobius"/>
    </source>
</evidence>
<dbReference type="PRINTS" id="PR01695">
    <property type="entry name" value="IGHEPTARCPTR"/>
</dbReference>
<dbReference type="GO" id="GO:0007189">
    <property type="term" value="P:adenylate cyclase-activating G protein-coupled receptor signaling pathway"/>
    <property type="evidence" value="ECO:0007669"/>
    <property type="project" value="TreeGrafter"/>
</dbReference>
<keyword evidence="3 10" id="KW-0812">Transmembrane</keyword>
<feature type="transmembrane region" description="Helical" evidence="10">
    <location>
        <begin position="456"/>
        <end position="478"/>
    </location>
</feature>
<evidence type="ECO:0000259" key="12">
    <source>
        <dbReference type="PROSITE" id="PS50261"/>
    </source>
</evidence>
<dbReference type="InParanoid" id="F6TE17"/>
<comment type="subcellular location">
    <subcellularLocation>
        <location evidence="1">Membrane</location>
        <topology evidence="1">Multi-pass membrane protein</topology>
    </subcellularLocation>
</comment>
<evidence type="ECO:0000256" key="7">
    <source>
        <dbReference type="ARBA" id="ARBA00023157"/>
    </source>
</evidence>
<feature type="transmembrane region" description="Helical" evidence="10">
    <location>
        <begin position="613"/>
        <end position="638"/>
    </location>
</feature>
<dbReference type="STRING" id="9483.ENSCJAP00000021763"/>
<dbReference type="InterPro" id="IPR017981">
    <property type="entry name" value="GPCR_2-like_7TM"/>
</dbReference>